<evidence type="ECO:0000313" key="2">
    <source>
        <dbReference type="Proteomes" id="UP000827721"/>
    </source>
</evidence>
<organism evidence="1 2">
    <name type="scientific">Xanthoceras sorbifolium</name>
    <dbReference type="NCBI Taxonomy" id="99658"/>
    <lineage>
        <taxon>Eukaryota</taxon>
        <taxon>Viridiplantae</taxon>
        <taxon>Streptophyta</taxon>
        <taxon>Embryophyta</taxon>
        <taxon>Tracheophyta</taxon>
        <taxon>Spermatophyta</taxon>
        <taxon>Magnoliopsida</taxon>
        <taxon>eudicotyledons</taxon>
        <taxon>Gunneridae</taxon>
        <taxon>Pentapetalae</taxon>
        <taxon>rosids</taxon>
        <taxon>malvids</taxon>
        <taxon>Sapindales</taxon>
        <taxon>Sapindaceae</taxon>
        <taxon>Xanthoceroideae</taxon>
        <taxon>Xanthoceras</taxon>
    </lineage>
</organism>
<dbReference type="Proteomes" id="UP000827721">
    <property type="component" value="Unassembled WGS sequence"/>
</dbReference>
<sequence>MSNHPWIFTFGIIDFEFEAAACVEFWRICIDPTSYAILGQRINKGQNCWLILCGIVCMCIHSAFKHCG</sequence>
<proteinExistence type="predicted"/>
<keyword evidence="2" id="KW-1185">Reference proteome</keyword>
<accession>A0ABQ8IPC4</accession>
<dbReference type="EMBL" id="JAFEMO010000001">
    <property type="protein sequence ID" value="KAH7578538.1"/>
    <property type="molecule type" value="Genomic_DNA"/>
</dbReference>
<comment type="caution">
    <text evidence="1">The sequence shown here is derived from an EMBL/GenBank/DDBJ whole genome shotgun (WGS) entry which is preliminary data.</text>
</comment>
<reference evidence="1 2" key="1">
    <citation type="submission" date="2021-02" db="EMBL/GenBank/DDBJ databases">
        <title>Plant Genome Project.</title>
        <authorList>
            <person name="Zhang R.-G."/>
        </authorList>
    </citation>
    <scope>NUCLEOTIDE SEQUENCE [LARGE SCALE GENOMIC DNA]</scope>
    <source>
        <tissue evidence="1">Leaves</tissue>
    </source>
</reference>
<gene>
    <name evidence="1" type="ORF">JRO89_XS01G0395900</name>
</gene>
<evidence type="ECO:0000313" key="1">
    <source>
        <dbReference type="EMBL" id="KAH7578538.1"/>
    </source>
</evidence>
<name>A0ABQ8IPC4_9ROSI</name>
<protein>
    <submittedName>
        <fullName evidence="1">Uncharacterized protein</fullName>
    </submittedName>
</protein>